<keyword evidence="2" id="KW-1185">Reference proteome</keyword>
<reference evidence="1" key="1">
    <citation type="submission" date="2023-10" db="EMBL/GenBank/DDBJ databases">
        <authorList>
            <person name="Rodriguez Cubillos JULIANA M."/>
            <person name="De Vega J."/>
        </authorList>
    </citation>
    <scope>NUCLEOTIDE SEQUENCE</scope>
</reference>
<dbReference type="Proteomes" id="UP001177021">
    <property type="component" value="Unassembled WGS sequence"/>
</dbReference>
<organism evidence="1 2">
    <name type="scientific">Trifolium pratense</name>
    <name type="common">Red clover</name>
    <dbReference type="NCBI Taxonomy" id="57577"/>
    <lineage>
        <taxon>Eukaryota</taxon>
        <taxon>Viridiplantae</taxon>
        <taxon>Streptophyta</taxon>
        <taxon>Embryophyta</taxon>
        <taxon>Tracheophyta</taxon>
        <taxon>Spermatophyta</taxon>
        <taxon>Magnoliopsida</taxon>
        <taxon>eudicotyledons</taxon>
        <taxon>Gunneridae</taxon>
        <taxon>Pentapetalae</taxon>
        <taxon>rosids</taxon>
        <taxon>fabids</taxon>
        <taxon>Fabales</taxon>
        <taxon>Fabaceae</taxon>
        <taxon>Papilionoideae</taxon>
        <taxon>50 kb inversion clade</taxon>
        <taxon>NPAAA clade</taxon>
        <taxon>Hologalegina</taxon>
        <taxon>IRL clade</taxon>
        <taxon>Trifolieae</taxon>
        <taxon>Trifolium</taxon>
    </lineage>
</organism>
<evidence type="ECO:0000313" key="1">
    <source>
        <dbReference type="EMBL" id="CAJ2641874.1"/>
    </source>
</evidence>
<accession>A0ACB0JDI3</accession>
<comment type="caution">
    <text evidence="1">The sequence shown here is derived from an EMBL/GenBank/DDBJ whole genome shotgun (WGS) entry which is preliminary data.</text>
</comment>
<protein>
    <submittedName>
        <fullName evidence="1">Uncharacterized protein</fullName>
    </submittedName>
</protein>
<name>A0ACB0JDI3_TRIPR</name>
<sequence length="130" mass="14227">MEPVFDLSDCTRGIPPIESVFDLSDCTRCYSTVEISGNHACDDPVTGCHTHSLEVCIRLCAHFIYYACVEENDKCLAAFYLVFGICISCFQLVTLILHAISRAPPTPDEGAPSETVGRVDGEDFVDYPGV</sequence>
<dbReference type="EMBL" id="CASHSV030000024">
    <property type="protein sequence ID" value="CAJ2641874.1"/>
    <property type="molecule type" value="Genomic_DNA"/>
</dbReference>
<evidence type="ECO:0000313" key="2">
    <source>
        <dbReference type="Proteomes" id="UP001177021"/>
    </source>
</evidence>
<proteinExistence type="predicted"/>
<gene>
    <name evidence="1" type="ORF">MILVUS5_LOCUS11435</name>
</gene>